<accession>A0A0K2TK99</accession>
<proteinExistence type="predicted"/>
<reference evidence="1" key="1">
    <citation type="submission" date="2014-05" db="EMBL/GenBank/DDBJ databases">
        <authorList>
            <person name="Chronopoulou M."/>
        </authorList>
    </citation>
    <scope>NUCLEOTIDE SEQUENCE</scope>
    <source>
        <tissue evidence="1">Whole organism</tissue>
    </source>
</reference>
<sequence>MVYMGERFDRMENFLGDPKSLASSSETMVIPQMYWDDREQIFTGGVLLLESINSLPCLGNSCFHQNL</sequence>
<evidence type="ECO:0000313" key="1">
    <source>
        <dbReference type="EMBL" id="CDW25931.1"/>
    </source>
</evidence>
<name>A0A0K2TK99_LEPSM</name>
<dbReference type="EMBL" id="HACA01008570">
    <property type="protein sequence ID" value="CDW25931.1"/>
    <property type="molecule type" value="Transcribed_RNA"/>
</dbReference>
<dbReference type="AlphaFoldDB" id="A0A0K2TK99"/>
<protein>
    <submittedName>
        <fullName evidence="1">Uncharacterized protein</fullName>
    </submittedName>
</protein>
<organism evidence="1">
    <name type="scientific">Lepeophtheirus salmonis</name>
    <name type="common">Salmon louse</name>
    <name type="synonym">Caligus salmonis</name>
    <dbReference type="NCBI Taxonomy" id="72036"/>
    <lineage>
        <taxon>Eukaryota</taxon>
        <taxon>Metazoa</taxon>
        <taxon>Ecdysozoa</taxon>
        <taxon>Arthropoda</taxon>
        <taxon>Crustacea</taxon>
        <taxon>Multicrustacea</taxon>
        <taxon>Hexanauplia</taxon>
        <taxon>Copepoda</taxon>
        <taxon>Siphonostomatoida</taxon>
        <taxon>Caligidae</taxon>
        <taxon>Lepeophtheirus</taxon>
    </lineage>
</organism>